<accession>A0A484LL85</accession>
<evidence type="ECO:0000259" key="1">
    <source>
        <dbReference type="Pfam" id="PF14680"/>
    </source>
</evidence>
<dbReference type="InterPro" id="IPR029312">
    <property type="entry name" value="FANCI_HD2"/>
</dbReference>
<name>A0A484LL85_9ASTE</name>
<evidence type="ECO:0000313" key="3">
    <source>
        <dbReference type="Proteomes" id="UP000595140"/>
    </source>
</evidence>
<proteinExistence type="predicted"/>
<dbReference type="Proteomes" id="UP000595140">
    <property type="component" value="Unassembled WGS sequence"/>
</dbReference>
<protein>
    <recommendedName>
        <fullName evidence="1">FANCI helical domain-containing protein</fullName>
    </recommendedName>
</protein>
<dbReference type="Pfam" id="PF14680">
    <property type="entry name" value="FANCI_HD2"/>
    <property type="match status" value="1"/>
</dbReference>
<keyword evidence="3" id="KW-1185">Reference proteome</keyword>
<evidence type="ECO:0000313" key="2">
    <source>
        <dbReference type="EMBL" id="VFQ77233.1"/>
    </source>
</evidence>
<organism evidence="2 3">
    <name type="scientific">Cuscuta campestris</name>
    <dbReference type="NCBI Taxonomy" id="132261"/>
    <lineage>
        <taxon>Eukaryota</taxon>
        <taxon>Viridiplantae</taxon>
        <taxon>Streptophyta</taxon>
        <taxon>Embryophyta</taxon>
        <taxon>Tracheophyta</taxon>
        <taxon>Spermatophyta</taxon>
        <taxon>Magnoliopsida</taxon>
        <taxon>eudicotyledons</taxon>
        <taxon>Gunneridae</taxon>
        <taxon>Pentapetalae</taxon>
        <taxon>asterids</taxon>
        <taxon>lamiids</taxon>
        <taxon>Solanales</taxon>
        <taxon>Convolvulaceae</taxon>
        <taxon>Cuscuteae</taxon>
        <taxon>Cuscuta</taxon>
        <taxon>Cuscuta subgen. Grammica</taxon>
        <taxon>Cuscuta sect. Cleistogrammica</taxon>
    </lineage>
</organism>
<reference evidence="2 3" key="1">
    <citation type="submission" date="2018-04" db="EMBL/GenBank/DDBJ databases">
        <authorList>
            <person name="Vogel A."/>
        </authorList>
    </citation>
    <scope>NUCLEOTIDE SEQUENCE [LARGE SCALE GENOMIC DNA]</scope>
</reference>
<dbReference type="EMBL" id="OOIL02001646">
    <property type="protein sequence ID" value="VFQ77233.1"/>
    <property type="molecule type" value="Genomic_DNA"/>
</dbReference>
<feature type="domain" description="FANCI helical" evidence="1">
    <location>
        <begin position="7"/>
        <end position="47"/>
    </location>
</feature>
<gene>
    <name evidence="2" type="ORF">CCAM_LOCUS19009</name>
</gene>
<dbReference type="AlphaFoldDB" id="A0A484LL85"/>
<dbReference type="OrthoDB" id="195089at2759"/>
<sequence>MSLSAGKEARVREIVYHGLLKLVLIDPLVAEHVLNFILPHFQRFLTRMRSCLILSIVLKLRMAKSLLKSYLTALCPAPVGCCSYFINLPVILQIHWICLASLLPKRMRQEEPWLAGAYPMACE</sequence>